<sequence>MSSTPIVLYVCFAFPAVFLLARVLGRRHTAPYPPGPKGLPFIGNMFDMPSAYPWHTFTEWGRTFGDMVYINTLGKRVIILNSARQATAMLDKRSSIYSDRPVSPMGGELVGLKDTLIMAPYGPQSREHRRYIRQSIGSKTPMERHHAVIIGENREFLKRLLGSHQGVAAEIRNLRRRTAGAVLLKITYGYTTQQKDDPVVALAENIADLLASVLTPGAWLIDTLPFLRYLPAWFPGARFKKVAADMRQTLYNIADVPYRITKHKLTNSVDLPPNLIAECLEKEDLNTETESNIKWAAAAIYSGGVDTTVSAMHSFVLAMTLYPNVQKHAQAEIDTVIGDERLPSFKDRAHLPFIEAIVKEILRWRCPGPLNVPHRATEDAIHDGYYIPKGTTIIANIWAILHNPEVYPNPDTFDPSRFVSETGEPTDVPSPYDACFGYGRRICPGINFADASIFIWCAMILAVYDISKAVGEDGKVVEPTGEYTSGAVSHPKPFECSIVPRSEKARGLILSMDE</sequence>
<accession>A0ACB8TWD5</accession>
<reference evidence="1" key="1">
    <citation type="journal article" date="2021" name="Environ. Microbiol.">
        <title>Gene family expansions and transcriptome signatures uncover fungal adaptations to wood decay.</title>
        <authorList>
            <person name="Hage H."/>
            <person name="Miyauchi S."/>
            <person name="Viragh M."/>
            <person name="Drula E."/>
            <person name="Min B."/>
            <person name="Chaduli D."/>
            <person name="Navarro D."/>
            <person name="Favel A."/>
            <person name="Norest M."/>
            <person name="Lesage-Meessen L."/>
            <person name="Balint B."/>
            <person name="Merenyi Z."/>
            <person name="de Eugenio L."/>
            <person name="Morin E."/>
            <person name="Martinez A.T."/>
            <person name="Baldrian P."/>
            <person name="Stursova M."/>
            <person name="Martinez M.J."/>
            <person name="Novotny C."/>
            <person name="Magnuson J.K."/>
            <person name="Spatafora J.W."/>
            <person name="Maurice S."/>
            <person name="Pangilinan J."/>
            <person name="Andreopoulos W."/>
            <person name="LaButti K."/>
            <person name="Hundley H."/>
            <person name="Na H."/>
            <person name="Kuo A."/>
            <person name="Barry K."/>
            <person name="Lipzen A."/>
            <person name="Henrissat B."/>
            <person name="Riley R."/>
            <person name="Ahrendt S."/>
            <person name="Nagy L.G."/>
            <person name="Grigoriev I.V."/>
            <person name="Martin F."/>
            <person name="Rosso M.N."/>
        </authorList>
    </citation>
    <scope>NUCLEOTIDE SEQUENCE</scope>
    <source>
        <strain evidence="1">CBS 384.51</strain>
    </source>
</reference>
<gene>
    <name evidence="1" type="ORF">BDY19DRAFT_996148</name>
</gene>
<name>A0ACB8TWD5_9APHY</name>
<comment type="caution">
    <text evidence="1">The sequence shown here is derived from an EMBL/GenBank/DDBJ whole genome shotgun (WGS) entry which is preliminary data.</text>
</comment>
<keyword evidence="2" id="KW-1185">Reference proteome</keyword>
<evidence type="ECO:0000313" key="2">
    <source>
        <dbReference type="Proteomes" id="UP001055072"/>
    </source>
</evidence>
<organism evidence="1 2">
    <name type="scientific">Irpex rosettiformis</name>
    <dbReference type="NCBI Taxonomy" id="378272"/>
    <lineage>
        <taxon>Eukaryota</taxon>
        <taxon>Fungi</taxon>
        <taxon>Dikarya</taxon>
        <taxon>Basidiomycota</taxon>
        <taxon>Agaricomycotina</taxon>
        <taxon>Agaricomycetes</taxon>
        <taxon>Polyporales</taxon>
        <taxon>Irpicaceae</taxon>
        <taxon>Irpex</taxon>
    </lineage>
</organism>
<dbReference type="EMBL" id="MU274925">
    <property type="protein sequence ID" value="KAI0086254.1"/>
    <property type="molecule type" value="Genomic_DNA"/>
</dbReference>
<dbReference type="Proteomes" id="UP001055072">
    <property type="component" value="Unassembled WGS sequence"/>
</dbReference>
<evidence type="ECO:0000313" key="1">
    <source>
        <dbReference type="EMBL" id="KAI0086254.1"/>
    </source>
</evidence>
<protein>
    <submittedName>
        <fullName evidence="1">Cytochrome P450</fullName>
    </submittedName>
</protein>
<proteinExistence type="predicted"/>